<proteinExistence type="predicted"/>
<keyword evidence="2" id="KW-1185">Reference proteome</keyword>
<evidence type="ECO:0000313" key="1">
    <source>
        <dbReference type="EMBL" id="PBC28664.1"/>
    </source>
</evidence>
<gene>
    <name evidence="1" type="ORF">APICC_00405</name>
</gene>
<protein>
    <submittedName>
        <fullName evidence="1">Uncharacterized protein</fullName>
    </submittedName>
</protein>
<dbReference type="Proteomes" id="UP000242457">
    <property type="component" value="Unassembled WGS sequence"/>
</dbReference>
<sequence>MTAKNMERLFQSVKNHGCGSSWYAVCSGSAEYMGREPTSSVSRDLVERIQEKESGEQKNNTVELTGRYLFIQSEIQSHKGLR</sequence>
<name>A0A2A3EB17_APICC</name>
<organism evidence="1 2">
    <name type="scientific">Apis cerana cerana</name>
    <name type="common">Oriental honeybee</name>
    <dbReference type="NCBI Taxonomy" id="94128"/>
    <lineage>
        <taxon>Eukaryota</taxon>
        <taxon>Metazoa</taxon>
        <taxon>Ecdysozoa</taxon>
        <taxon>Arthropoda</taxon>
        <taxon>Hexapoda</taxon>
        <taxon>Insecta</taxon>
        <taxon>Pterygota</taxon>
        <taxon>Neoptera</taxon>
        <taxon>Endopterygota</taxon>
        <taxon>Hymenoptera</taxon>
        <taxon>Apocrita</taxon>
        <taxon>Aculeata</taxon>
        <taxon>Apoidea</taxon>
        <taxon>Anthophila</taxon>
        <taxon>Apidae</taxon>
        <taxon>Apis</taxon>
    </lineage>
</organism>
<reference evidence="1 2" key="1">
    <citation type="submission" date="2014-07" db="EMBL/GenBank/DDBJ databases">
        <title>Genomic and transcriptomic analysis on Apis cerana provide comprehensive insights into honey bee biology.</title>
        <authorList>
            <person name="Diao Q."/>
            <person name="Sun L."/>
            <person name="Zheng H."/>
            <person name="Zheng H."/>
            <person name="Xu S."/>
            <person name="Wang S."/>
            <person name="Zeng Z."/>
            <person name="Hu F."/>
            <person name="Su S."/>
            <person name="Wu J."/>
        </authorList>
    </citation>
    <scope>NUCLEOTIDE SEQUENCE [LARGE SCALE GENOMIC DNA]</scope>
    <source>
        <tissue evidence="1">Pupae without intestine</tissue>
    </source>
</reference>
<dbReference type="EMBL" id="KZ288309">
    <property type="protein sequence ID" value="PBC28664.1"/>
    <property type="molecule type" value="Genomic_DNA"/>
</dbReference>
<evidence type="ECO:0000313" key="2">
    <source>
        <dbReference type="Proteomes" id="UP000242457"/>
    </source>
</evidence>
<dbReference type="AlphaFoldDB" id="A0A2A3EB17"/>
<accession>A0A2A3EB17</accession>